<dbReference type="Proteomes" id="UP001180020">
    <property type="component" value="Unassembled WGS sequence"/>
</dbReference>
<evidence type="ECO:0000313" key="2">
    <source>
        <dbReference type="Proteomes" id="UP001180020"/>
    </source>
</evidence>
<comment type="caution">
    <text evidence="1">The sequence shown here is derived from an EMBL/GenBank/DDBJ whole genome shotgun (WGS) entry which is preliminary data.</text>
</comment>
<organism evidence="1 2">
    <name type="scientific">Acorus calamus</name>
    <name type="common">Sweet flag</name>
    <dbReference type="NCBI Taxonomy" id="4465"/>
    <lineage>
        <taxon>Eukaryota</taxon>
        <taxon>Viridiplantae</taxon>
        <taxon>Streptophyta</taxon>
        <taxon>Embryophyta</taxon>
        <taxon>Tracheophyta</taxon>
        <taxon>Spermatophyta</taxon>
        <taxon>Magnoliopsida</taxon>
        <taxon>Liliopsida</taxon>
        <taxon>Acoraceae</taxon>
        <taxon>Acorus</taxon>
    </lineage>
</organism>
<keyword evidence="2" id="KW-1185">Reference proteome</keyword>
<dbReference type="PANTHER" id="PTHR35100:SF1">
    <property type="entry name" value="F15H11.13 PROTEIN"/>
    <property type="match status" value="1"/>
</dbReference>
<sequence length="250" mass="27689">MVSQWTSGSREVLEGIHGVRLGRHSPFQVDETLNRGRFHLSPFEDEEAIGTNRGLPILRIWQQRPACLRPIHCCTQGDQTLVETIANVLTSLPFIVLGIQAPRKNLNAKIYANSLIGVGVASSLYHSSRGEVRKYLRWADYTMIATTTVCLSRALRNENPRLLMAASAFFLPFQPLMVSAVHTGMLEVAFAKRASMKPELRMAHNLHTMSSLLGGVLFIADDCFPQAPFIHAAWHLAAAIGVSTCNKLLE</sequence>
<protein>
    <submittedName>
        <fullName evidence="1">Uncharacterized protein</fullName>
    </submittedName>
</protein>
<gene>
    <name evidence="1" type="ORF">QJS10_CPB19g01088</name>
</gene>
<accession>A0AAV9CDQ2</accession>
<proteinExistence type="predicted"/>
<reference evidence="1" key="2">
    <citation type="submission" date="2023-06" db="EMBL/GenBank/DDBJ databases">
        <authorList>
            <person name="Ma L."/>
            <person name="Liu K.-W."/>
            <person name="Li Z."/>
            <person name="Hsiao Y.-Y."/>
            <person name="Qi Y."/>
            <person name="Fu T."/>
            <person name="Tang G."/>
            <person name="Zhang D."/>
            <person name="Sun W.-H."/>
            <person name="Liu D.-K."/>
            <person name="Li Y."/>
            <person name="Chen G.-Z."/>
            <person name="Liu X.-D."/>
            <person name="Liao X.-Y."/>
            <person name="Jiang Y.-T."/>
            <person name="Yu X."/>
            <person name="Hao Y."/>
            <person name="Huang J."/>
            <person name="Zhao X.-W."/>
            <person name="Ke S."/>
            <person name="Chen Y.-Y."/>
            <person name="Wu W.-L."/>
            <person name="Hsu J.-L."/>
            <person name="Lin Y.-F."/>
            <person name="Huang M.-D."/>
            <person name="Li C.-Y."/>
            <person name="Huang L."/>
            <person name="Wang Z.-W."/>
            <person name="Zhao X."/>
            <person name="Zhong W.-Y."/>
            <person name="Peng D.-H."/>
            <person name="Ahmad S."/>
            <person name="Lan S."/>
            <person name="Zhang J.-S."/>
            <person name="Tsai W.-C."/>
            <person name="Van De Peer Y."/>
            <person name="Liu Z.-J."/>
        </authorList>
    </citation>
    <scope>NUCLEOTIDE SEQUENCE</scope>
    <source>
        <strain evidence="1">CP</strain>
        <tissue evidence="1">Leaves</tissue>
    </source>
</reference>
<dbReference type="AlphaFoldDB" id="A0AAV9CDQ2"/>
<reference evidence="1" key="1">
    <citation type="journal article" date="2023" name="Nat. Commun.">
        <title>Diploid and tetraploid genomes of Acorus and the evolution of monocots.</title>
        <authorList>
            <person name="Ma L."/>
            <person name="Liu K.W."/>
            <person name="Li Z."/>
            <person name="Hsiao Y.Y."/>
            <person name="Qi Y."/>
            <person name="Fu T."/>
            <person name="Tang G.D."/>
            <person name="Zhang D."/>
            <person name="Sun W.H."/>
            <person name="Liu D.K."/>
            <person name="Li Y."/>
            <person name="Chen G.Z."/>
            <person name="Liu X.D."/>
            <person name="Liao X.Y."/>
            <person name="Jiang Y.T."/>
            <person name="Yu X."/>
            <person name="Hao Y."/>
            <person name="Huang J."/>
            <person name="Zhao X.W."/>
            <person name="Ke S."/>
            <person name="Chen Y.Y."/>
            <person name="Wu W.L."/>
            <person name="Hsu J.L."/>
            <person name="Lin Y.F."/>
            <person name="Huang M.D."/>
            <person name="Li C.Y."/>
            <person name="Huang L."/>
            <person name="Wang Z.W."/>
            <person name="Zhao X."/>
            <person name="Zhong W.Y."/>
            <person name="Peng D.H."/>
            <person name="Ahmad S."/>
            <person name="Lan S."/>
            <person name="Zhang J.S."/>
            <person name="Tsai W.C."/>
            <person name="Van de Peer Y."/>
            <person name="Liu Z.J."/>
        </authorList>
    </citation>
    <scope>NUCLEOTIDE SEQUENCE</scope>
    <source>
        <strain evidence="1">CP</strain>
    </source>
</reference>
<evidence type="ECO:0000313" key="1">
    <source>
        <dbReference type="EMBL" id="KAK1287260.1"/>
    </source>
</evidence>
<dbReference type="PANTHER" id="PTHR35100">
    <property type="entry name" value="FOLD PROTEIN"/>
    <property type="match status" value="1"/>
</dbReference>
<dbReference type="EMBL" id="JAUJYO010000019">
    <property type="protein sequence ID" value="KAK1287260.1"/>
    <property type="molecule type" value="Genomic_DNA"/>
</dbReference>
<name>A0AAV9CDQ2_ACOCL</name>